<name>A0ABW1Q2A1_9ENTR</name>
<dbReference type="EMBL" id="JBHSRG010000009">
    <property type="protein sequence ID" value="MFC6122476.1"/>
    <property type="molecule type" value="Genomic_DNA"/>
</dbReference>
<dbReference type="Proteomes" id="UP001596169">
    <property type="component" value="Unassembled WGS sequence"/>
</dbReference>
<organism evidence="1 2">
    <name type="scientific">Citrobacter bitternis</name>
    <dbReference type="NCBI Taxonomy" id="1585982"/>
    <lineage>
        <taxon>Bacteria</taxon>
        <taxon>Pseudomonadati</taxon>
        <taxon>Pseudomonadota</taxon>
        <taxon>Gammaproteobacteria</taxon>
        <taxon>Enterobacterales</taxon>
        <taxon>Enterobacteriaceae</taxon>
        <taxon>Citrobacter</taxon>
    </lineage>
</organism>
<protein>
    <submittedName>
        <fullName evidence="1">Uncharacterized protein</fullName>
    </submittedName>
</protein>
<dbReference type="RefSeq" id="WP_035943297.1">
    <property type="nucleotide sequence ID" value="NZ_JBHSRG010000009.1"/>
</dbReference>
<sequence length="108" mass="12123">MQIQDLGSDLMNQEYCSVWFYSGPAPYTGEPLVALLDELGGLVARREVTSDPCSWRMLADHEAPAFYQRPDGALEVPLNSDSISPELPLIMAESAEQTRKMPRPPHYR</sequence>
<reference evidence="2" key="1">
    <citation type="journal article" date="2019" name="Int. J. Syst. Evol. Microbiol.">
        <title>The Global Catalogue of Microorganisms (GCM) 10K type strain sequencing project: providing services to taxonomists for standard genome sequencing and annotation.</title>
        <authorList>
            <consortium name="The Broad Institute Genomics Platform"/>
            <consortium name="The Broad Institute Genome Sequencing Center for Infectious Disease"/>
            <person name="Wu L."/>
            <person name="Ma J."/>
        </authorList>
    </citation>
    <scope>NUCLEOTIDE SEQUENCE [LARGE SCALE GENOMIC DNA]</scope>
    <source>
        <strain evidence="2">JCM30009</strain>
    </source>
</reference>
<proteinExistence type="predicted"/>
<keyword evidence="2" id="KW-1185">Reference proteome</keyword>
<evidence type="ECO:0000313" key="1">
    <source>
        <dbReference type="EMBL" id="MFC6122476.1"/>
    </source>
</evidence>
<gene>
    <name evidence="1" type="ORF">ACFPZP_15580</name>
</gene>
<evidence type="ECO:0000313" key="2">
    <source>
        <dbReference type="Proteomes" id="UP001596169"/>
    </source>
</evidence>
<accession>A0ABW1Q2A1</accession>
<comment type="caution">
    <text evidence="1">The sequence shown here is derived from an EMBL/GenBank/DDBJ whole genome shotgun (WGS) entry which is preliminary data.</text>
</comment>